<keyword evidence="1" id="KW-1133">Transmembrane helix</keyword>
<organism evidence="2 3">
    <name type="scientific">Vibrio porteresiae DSM 19223</name>
    <dbReference type="NCBI Taxonomy" id="1123496"/>
    <lineage>
        <taxon>Bacteria</taxon>
        <taxon>Pseudomonadati</taxon>
        <taxon>Pseudomonadota</taxon>
        <taxon>Gammaproteobacteria</taxon>
        <taxon>Vibrionales</taxon>
        <taxon>Vibrionaceae</taxon>
        <taxon>Vibrio</taxon>
    </lineage>
</organism>
<proteinExistence type="predicted"/>
<keyword evidence="1" id="KW-0472">Membrane</keyword>
<evidence type="ECO:0000313" key="3">
    <source>
        <dbReference type="Proteomes" id="UP001304071"/>
    </source>
</evidence>
<evidence type="ECO:0000313" key="2">
    <source>
        <dbReference type="EMBL" id="WPC76517.1"/>
    </source>
</evidence>
<dbReference type="EMBL" id="CP138204">
    <property type="protein sequence ID" value="WPC76517.1"/>
    <property type="molecule type" value="Genomic_DNA"/>
</dbReference>
<feature type="transmembrane region" description="Helical" evidence="1">
    <location>
        <begin position="49"/>
        <end position="69"/>
    </location>
</feature>
<dbReference type="Proteomes" id="UP001304071">
    <property type="component" value="Chromosome 2"/>
</dbReference>
<gene>
    <name evidence="2" type="ORF">R8Z52_18485</name>
</gene>
<reference evidence="2 3" key="1">
    <citation type="submission" date="2023-11" db="EMBL/GenBank/DDBJ databases">
        <title>Plant-associative lifestyle of Vibrio porteresiae and its evolutionary dynamics.</title>
        <authorList>
            <person name="Rameshkumar N."/>
            <person name="Kirti K."/>
        </authorList>
    </citation>
    <scope>NUCLEOTIDE SEQUENCE [LARGE SCALE GENOMIC DNA]</scope>
    <source>
        <strain evidence="2 3">MSSRF30</strain>
    </source>
</reference>
<protein>
    <submittedName>
        <fullName evidence="2">Uncharacterized protein</fullName>
    </submittedName>
</protein>
<keyword evidence="3" id="KW-1185">Reference proteome</keyword>
<dbReference type="RefSeq" id="WP_261896924.1">
    <property type="nucleotide sequence ID" value="NZ_AP024896.1"/>
</dbReference>
<accession>A0ABZ0QJW3</accession>
<keyword evidence="1" id="KW-0812">Transmembrane</keyword>
<feature type="transmembrane region" description="Helical" evidence="1">
    <location>
        <begin position="89"/>
        <end position="109"/>
    </location>
</feature>
<evidence type="ECO:0000256" key="1">
    <source>
        <dbReference type="SAM" id="Phobius"/>
    </source>
</evidence>
<name>A0ABZ0QJW3_9VIBR</name>
<sequence>MTSYANAWFKSIKNELINRKNNKAANSAQLEKVPLRTPLGTLFNALKSGVLFTLCLYGILFVAAGLLAFEGEVSFYQECARILTTDMTVAIASLGAIAALISWLSHIWATPNRRRK</sequence>